<reference evidence="1 2" key="1">
    <citation type="submission" date="2023-08" db="EMBL/GenBank/DDBJ databases">
        <authorList>
            <person name="Sharma P."/>
            <person name="Verma V."/>
            <person name="Mohan M.K."/>
            <person name="Dubey A.K."/>
        </authorList>
    </citation>
    <scope>NUCLEOTIDE SEQUENCE [LARGE SCALE GENOMIC DNA]</scope>
    <source>
        <strain evidence="1 2">ADP4</strain>
    </source>
</reference>
<proteinExistence type="predicted"/>
<dbReference type="EMBL" id="JAVFKM010000002">
    <property type="protein sequence ID" value="MEF3112414.1"/>
    <property type="molecule type" value="Genomic_DNA"/>
</dbReference>
<evidence type="ECO:0000313" key="2">
    <source>
        <dbReference type="Proteomes" id="UP001348265"/>
    </source>
</evidence>
<comment type="caution">
    <text evidence="1">The sequence shown here is derived from an EMBL/GenBank/DDBJ whole genome shotgun (WGS) entry which is preliminary data.</text>
</comment>
<gene>
    <name evidence="1" type="ORF">RB636_04260</name>
</gene>
<dbReference type="RefSeq" id="WP_331785411.1">
    <property type="nucleotide sequence ID" value="NZ_JAVFKM010000002.1"/>
</dbReference>
<sequence length="206" mass="21573">MNGNPLSMLTADQNGMVPAFYGPEGYAYVWVDFGAGRYMMLPTDTIRRVQEHVTGADPHGDRNYSDSLFDQAVPKRGGSVHVERGQTWLSVQVPTGDGDDQGAVLRLTDGGAAYTQLRNDGALVLDPIGARTPLVVGASGDVPFLTCHRGRANASSDGAVFTVASDGSVTSSGTVRAANIGSARVFSGSTPPANPQVGDVWVVYAE</sequence>
<keyword evidence="2" id="KW-1185">Reference proteome</keyword>
<organism evidence="1 2">
    <name type="scientific">Streptomyces chrestomyceticus</name>
    <dbReference type="NCBI Taxonomy" id="68185"/>
    <lineage>
        <taxon>Bacteria</taxon>
        <taxon>Bacillati</taxon>
        <taxon>Actinomycetota</taxon>
        <taxon>Actinomycetes</taxon>
        <taxon>Kitasatosporales</taxon>
        <taxon>Streptomycetaceae</taxon>
        <taxon>Streptomyces</taxon>
    </lineage>
</organism>
<protein>
    <submittedName>
        <fullName evidence="1">Uncharacterized protein</fullName>
    </submittedName>
</protein>
<evidence type="ECO:0000313" key="1">
    <source>
        <dbReference type="EMBL" id="MEF3112414.1"/>
    </source>
</evidence>
<dbReference type="Proteomes" id="UP001348265">
    <property type="component" value="Unassembled WGS sequence"/>
</dbReference>
<name>A0ABU7WMP8_9ACTN</name>
<accession>A0ABU7WMP8</accession>